<protein>
    <submittedName>
        <fullName evidence="1">Uncharacterized protein</fullName>
    </submittedName>
</protein>
<proteinExistence type="predicted"/>
<reference evidence="1" key="1">
    <citation type="submission" date="2020-04" db="EMBL/GenBank/DDBJ databases">
        <authorList>
            <person name="Chiriac C."/>
            <person name="Salcher M."/>
            <person name="Ghai R."/>
            <person name="Kavagutti S V."/>
        </authorList>
    </citation>
    <scope>NUCLEOTIDE SEQUENCE</scope>
</reference>
<name>A0A6J5M2Q6_9CAUD</name>
<sequence length="136" mass="14709">MKIACTLNWVKDAVSINKTFNDANDKYKLDVCNISQKAADALSKEFGIKIKQDDKKGLNFSCKSKYPFQFADDVGNPIDAAKVGNGSKAVVDVTGSYEHKFMKQYGKGPVATSVVKVTELVSYVAEGGGSDDEEAL</sequence>
<evidence type="ECO:0000313" key="1">
    <source>
        <dbReference type="EMBL" id="CAB4139260.1"/>
    </source>
</evidence>
<dbReference type="EMBL" id="LR796359">
    <property type="protein sequence ID" value="CAB4139260.1"/>
    <property type="molecule type" value="Genomic_DNA"/>
</dbReference>
<accession>A0A6J5M2Q6</accession>
<organism evidence="1">
    <name type="scientific">uncultured Caudovirales phage</name>
    <dbReference type="NCBI Taxonomy" id="2100421"/>
    <lineage>
        <taxon>Viruses</taxon>
        <taxon>Duplodnaviria</taxon>
        <taxon>Heunggongvirae</taxon>
        <taxon>Uroviricota</taxon>
        <taxon>Caudoviricetes</taxon>
        <taxon>Peduoviridae</taxon>
        <taxon>Maltschvirus</taxon>
        <taxon>Maltschvirus maltsch</taxon>
    </lineage>
</organism>
<gene>
    <name evidence="1" type="ORF">UFOVP336_30</name>
</gene>